<evidence type="ECO:0000259" key="2">
    <source>
        <dbReference type="Pfam" id="PF13568"/>
    </source>
</evidence>
<gene>
    <name evidence="3" type="ORF">HW347_16025</name>
</gene>
<dbReference type="Proteomes" id="UP000740413">
    <property type="component" value="Unassembled WGS sequence"/>
</dbReference>
<dbReference type="InterPro" id="IPR025665">
    <property type="entry name" value="Beta-barrel_OMP_2"/>
</dbReference>
<sequence>MKTLKLFILAMVLCNIGTTVAQTRPGIKAGLNSSNISNTALDTKSGIYIGAFADIPITDYYSLQPELLYSKQGGKSNSPAYDDVNINYVSIGLPNKFYVTPDKGLHFILGLGLDINFENNFVNLTNFNGDDEISPVDVTVLGGIGYEFGFGLILEARYKQGTISVDFFGEDDLYEKTGSNLNGVFQIGAAYKFKLYKNAD</sequence>
<dbReference type="SUPFAM" id="SSF56925">
    <property type="entry name" value="OMPA-like"/>
    <property type="match status" value="1"/>
</dbReference>
<accession>A0ABS5WHP2</accession>
<organism evidence="3 4">
    <name type="scientific">Zobellia barbeyronii</name>
    <dbReference type="NCBI Taxonomy" id="2748009"/>
    <lineage>
        <taxon>Bacteria</taxon>
        <taxon>Pseudomonadati</taxon>
        <taxon>Bacteroidota</taxon>
        <taxon>Flavobacteriia</taxon>
        <taxon>Flavobacteriales</taxon>
        <taxon>Flavobacteriaceae</taxon>
        <taxon>Zobellia</taxon>
    </lineage>
</organism>
<reference evidence="4" key="1">
    <citation type="submission" date="2023-07" db="EMBL/GenBank/DDBJ databases">
        <title>Zobellia barbeyronii sp. nov., a new marine flavobacterium, isolated from green and red algae.</title>
        <authorList>
            <person name="Nedashkovskaya O.I."/>
            <person name="Otstavnykh N."/>
            <person name="Zhukova N."/>
            <person name="Guzev K."/>
            <person name="Chausova V."/>
            <person name="Tekutyeva L."/>
            <person name="Mikhailov V."/>
            <person name="Isaeva M."/>
        </authorList>
    </citation>
    <scope>NUCLEOTIDE SEQUENCE [LARGE SCALE GENOMIC DNA]</scope>
    <source>
        <strain evidence="4">KMM 6746</strain>
    </source>
</reference>
<keyword evidence="4" id="KW-1185">Reference proteome</keyword>
<evidence type="ECO:0000313" key="4">
    <source>
        <dbReference type="Proteomes" id="UP000740413"/>
    </source>
</evidence>
<name>A0ABS5WHP2_9FLAO</name>
<evidence type="ECO:0000256" key="1">
    <source>
        <dbReference type="SAM" id="SignalP"/>
    </source>
</evidence>
<comment type="caution">
    <text evidence="3">The sequence shown here is derived from an EMBL/GenBank/DDBJ whole genome shotgun (WGS) entry which is preliminary data.</text>
</comment>
<dbReference type="EMBL" id="JACATN010000004">
    <property type="protein sequence ID" value="MBT2162777.1"/>
    <property type="molecule type" value="Genomic_DNA"/>
</dbReference>
<dbReference type="InterPro" id="IPR011250">
    <property type="entry name" value="OMP/PagP_B-barrel"/>
</dbReference>
<dbReference type="Pfam" id="PF13568">
    <property type="entry name" value="OMP_b-brl_2"/>
    <property type="match status" value="1"/>
</dbReference>
<dbReference type="RefSeq" id="WP_214612752.1">
    <property type="nucleotide sequence ID" value="NZ_JACATN010000004.1"/>
</dbReference>
<feature type="signal peptide" evidence="1">
    <location>
        <begin position="1"/>
        <end position="21"/>
    </location>
</feature>
<proteinExistence type="predicted"/>
<evidence type="ECO:0000313" key="3">
    <source>
        <dbReference type="EMBL" id="MBT2162777.1"/>
    </source>
</evidence>
<feature type="domain" description="Outer membrane protein beta-barrel" evidence="2">
    <location>
        <begin position="26"/>
        <end position="161"/>
    </location>
</feature>
<keyword evidence="1" id="KW-0732">Signal</keyword>
<feature type="chain" id="PRO_5046660630" evidence="1">
    <location>
        <begin position="22"/>
        <end position="200"/>
    </location>
</feature>
<protein>
    <submittedName>
        <fullName evidence="3">PorT family protein</fullName>
    </submittedName>
</protein>